<gene>
    <name evidence="8" type="ORF">FMM08_02600</name>
</gene>
<comment type="caution">
    <text evidence="8">The sequence shown here is derived from an EMBL/GenBank/DDBJ whole genome shotgun (WGS) entry which is preliminary data.</text>
</comment>
<dbReference type="Proteomes" id="UP000321234">
    <property type="component" value="Unassembled WGS sequence"/>
</dbReference>
<dbReference type="OrthoDB" id="5185234at2"/>
<evidence type="ECO:0000313" key="8">
    <source>
        <dbReference type="EMBL" id="TXR58292.1"/>
    </source>
</evidence>
<feature type="transmembrane region" description="Helical" evidence="6">
    <location>
        <begin position="109"/>
        <end position="127"/>
    </location>
</feature>
<evidence type="ECO:0000256" key="4">
    <source>
        <dbReference type="ARBA" id="ARBA00022989"/>
    </source>
</evidence>
<dbReference type="PANTHER" id="PTHR35007:SF2">
    <property type="entry name" value="PILUS ASSEMBLE PROTEIN"/>
    <property type="match status" value="1"/>
</dbReference>
<evidence type="ECO:0000256" key="3">
    <source>
        <dbReference type="ARBA" id="ARBA00022692"/>
    </source>
</evidence>
<sequence length="310" mass="31587">MSPLGAGLGLLAGAGLWLVLLGVPAWARPSLDARLAPHLADRPRGSRLLAPGRAPAGVLARLLGTAPGGLLAPLARAAARRSPSTAAVSRRLLQAGSATTVEHYRAEQVVWGALGGAAGLLLALGVVARGGPLLAAVLLVPTGVLGGVLGRDQALGRAVRRREERLLAELPTVAELLALAVGAGEGAVGALHRVARTCRGELSAELGATLADARSGTPLVAALARMGERTSAEPLTRFVDGIAVAVERGSPLADVLAAQAQDVRQLARRRLVEAGGRKELAMIVPVVFLVLPVTVVFAVYPGLAVLRMSP</sequence>
<organism evidence="8 9">
    <name type="scientific">Quadrisphaera setariae</name>
    <dbReference type="NCBI Taxonomy" id="2593304"/>
    <lineage>
        <taxon>Bacteria</taxon>
        <taxon>Bacillati</taxon>
        <taxon>Actinomycetota</taxon>
        <taxon>Actinomycetes</taxon>
        <taxon>Kineosporiales</taxon>
        <taxon>Kineosporiaceae</taxon>
        <taxon>Quadrisphaera</taxon>
    </lineage>
</organism>
<proteinExistence type="predicted"/>
<dbReference type="AlphaFoldDB" id="A0A5C8ZK64"/>
<evidence type="ECO:0000256" key="2">
    <source>
        <dbReference type="ARBA" id="ARBA00022475"/>
    </source>
</evidence>
<evidence type="ECO:0000259" key="7">
    <source>
        <dbReference type="Pfam" id="PF00482"/>
    </source>
</evidence>
<feature type="transmembrane region" description="Helical" evidence="6">
    <location>
        <begin position="280"/>
        <end position="300"/>
    </location>
</feature>
<name>A0A5C8ZK64_9ACTN</name>
<evidence type="ECO:0000313" key="9">
    <source>
        <dbReference type="Proteomes" id="UP000321234"/>
    </source>
</evidence>
<keyword evidence="3 6" id="KW-0812">Transmembrane</keyword>
<keyword evidence="5 6" id="KW-0472">Membrane</keyword>
<dbReference type="GO" id="GO:0005886">
    <property type="term" value="C:plasma membrane"/>
    <property type="evidence" value="ECO:0007669"/>
    <property type="project" value="UniProtKB-SubCell"/>
</dbReference>
<feature type="transmembrane region" description="Helical" evidence="6">
    <location>
        <begin position="133"/>
        <end position="150"/>
    </location>
</feature>
<evidence type="ECO:0000256" key="5">
    <source>
        <dbReference type="ARBA" id="ARBA00023136"/>
    </source>
</evidence>
<comment type="subcellular location">
    <subcellularLocation>
        <location evidence="1">Cell membrane</location>
        <topology evidence="1">Multi-pass membrane protein</topology>
    </subcellularLocation>
</comment>
<evidence type="ECO:0000256" key="6">
    <source>
        <dbReference type="SAM" id="Phobius"/>
    </source>
</evidence>
<keyword evidence="2" id="KW-1003">Cell membrane</keyword>
<dbReference type="EMBL" id="VKAC01000001">
    <property type="protein sequence ID" value="TXR58292.1"/>
    <property type="molecule type" value="Genomic_DNA"/>
</dbReference>
<keyword evidence="4 6" id="KW-1133">Transmembrane helix</keyword>
<protein>
    <submittedName>
        <fullName evidence="8">Pilus assembly protein TadB</fullName>
    </submittedName>
</protein>
<accession>A0A5C8ZK64</accession>
<evidence type="ECO:0000256" key="1">
    <source>
        <dbReference type="ARBA" id="ARBA00004651"/>
    </source>
</evidence>
<dbReference type="PANTHER" id="PTHR35007">
    <property type="entry name" value="INTEGRAL MEMBRANE PROTEIN-RELATED"/>
    <property type="match status" value="1"/>
</dbReference>
<dbReference type="Pfam" id="PF00482">
    <property type="entry name" value="T2SSF"/>
    <property type="match status" value="1"/>
</dbReference>
<feature type="domain" description="Type II secretion system protein GspF" evidence="7">
    <location>
        <begin position="175"/>
        <end position="298"/>
    </location>
</feature>
<reference evidence="8 9" key="1">
    <citation type="submission" date="2019-07" db="EMBL/GenBank/DDBJ databases">
        <title>Quadrisphaera sp. strain DD2A genome sequencing and assembly.</title>
        <authorList>
            <person name="Kim I."/>
        </authorList>
    </citation>
    <scope>NUCLEOTIDE SEQUENCE [LARGE SCALE GENOMIC DNA]</scope>
    <source>
        <strain evidence="8 9">DD2A</strain>
    </source>
</reference>
<dbReference type="InterPro" id="IPR018076">
    <property type="entry name" value="T2SS_GspF_dom"/>
</dbReference>
<keyword evidence="9" id="KW-1185">Reference proteome</keyword>